<keyword evidence="2" id="KW-0496">Mitochondrion</keyword>
<gene>
    <name evidence="2" type="primary">ATP8</name>
</gene>
<evidence type="ECO:0000313" key="2">
    <source>
        <dbReference type="EMBL" id="QTD82403.1"/>
    </source>
</evidence>
<dbReference type="GeneID" id="69230965"/>
<organism evidence="2">
    <name type="scientific">Bambusicaliscelis flavus</name>
    <dbReference type="NCBI Taxonomy" id="2820090"/>
    <lineage>
        <taxon>Eukaryota</taxon>
        <taxon>Metazoa</taxon>
        <taxon>Ecdysozoa</taxon>
        <taxon>Arthropoda</taxon>
        <taxon>Hexapoda</taxon>
        <taxon>Insecta</taxon>
        <taxon>Pterygota</taxon>
        <taxon>Neoptera</taxon>
        <taxon>Paraneoptera</taxon>
        <taxon>Hemiptera</taxon>
        <taxon>Auchenorrhyncha</taxon>
        <taxon>Fulgoroidea</taxon>
        <taxon>Caliscelidae</taxon>
        <taxon>Bambusicaliscelis</taxon>
    </lineage>
</organism>
<proteinExistence type="predicted"/>
<evidence type="ECO:0000256" key="1">
    <source>
        <dbReference type="SAM" id="Phobius"/>
    </source>
</evidence>
<geneLocation type="mitochondrion" evidence="2"/>
<accession>A0A8A4VN81</accession>
<keyword evidence="1" id="KW-0472">Membrane</keyword>
<dbReference type="CTD" id="4509"/>
<reference evidence="2" key="1">
    <citation type="journal article" name="Int. J. Mol. Sci.">
        <title>Structural Features and Phylogenetic Implications of Four New Mitogenomes of Caliscelidae (Hemiptera: Fulgoromorpha).</title>
        <authorList>
            <person name="Gong N."/>
            <person name="Yang L."/>
            <person name="Chen X.S."/>
        </authorList>
    </citation>
    <scope>NUCLEOTIDE SEQUENCE</scope>
</reference>
<protein>
    <submittedName>
        <fullName evidence="2">ATP synthase F0 subunit 8</fullName>
    </submittedName>
</protein>
<keyword evidence="1" id="KW-1133">Transmembrane helix</keyword>
<dbReference type="RefSeq" id="YP_010235785.1">
    <property type="nucleotide sequence ID" value="NC_059808.1"/>
</dbReference>
<sequence length="45" mass="5355">MPQMSPIMWSMIMIITFTLTMMNSSMIMFNKKKISLKKKIKQNNN</sequence>
<keyword evidence="1" id="KW-0812">Transmembrane</keyword>
<dbReference type="EMBL" id="MW281858">
    <property type="protein sequence ID" value="QTD82403.1"/>
    <property type="molecule type" value="Genomic_DNA"/>
</dbReference>
<feature type="transmembrane region" description="Helical" evidence="1">
    <location>
        <begin position="6"/>
        <end position="29"/>
    </location>
</feature>
<dbReference type="AlphaFoldDB" id="A0A8A4VN81"/>
<name>A0A8A4VN81_9HEMI</name>